<protein>
    <submittedName>
        <fullName evidence="3">Uncharacterized protein</fullName>
    </submittedName>
</protein>
<feature type="region of interest" description="Disordered" evidence="1">
    <location>
        <begin position="99"/>
        <end position="137"/>
    </location>
</feature>
<name>A0A915JX85_ROMCU</name>
<evidence type="ECO:0000313" key="2">
    <source>
        <dbReference type="Proteomes" id="UP000887565"/>
    </source>
</evidence>
<feature type="region of interest" description="Disordered" evidence="1">
    <location>
        <begin position="23"/>
        <end position="45"/>
    </location>
</feature>
<keyword evidence="2" id="KW-1185">Reference proteome</keyword>
<proteinExistence type="predicted"/>
<dbReference type="AlphaFoldDB" id="A0A915JX85"/>
<evidence type="ECO:0000256" key="1">
    <source>
        <dbReference type="SAM" id="MobiDB-lite"/>
    </source>
</evidence>
<accession>A0A915JX85</accession>
<organism evidence="2 3">
    <name type="scientific">Romanomermis culicivorax</name>
    <name type="common">Nematode worm</name>
    <dbReference type="NCBI Taxonomy" id="13658"/>
    <lineage>
        <taxon>Eukaryota</taxon>
        <taxon>Metazoa</taxon>
        <taxon>Ecdysozoa</taxon>
        <taxon>Nematoda</taxon>
        <taxon>Enoplea</taxon>
        <taxon>Dorylaimia</taxon>
        <taxon>Mermithida</taxon>
        <taxon>Mermithoidea</taxon>
        <taxon>Mermithidae</taxon>
        <taxon>Romanomermis</taxon>
    </lineage>
</organism>
<dbReference type="WBParaSite" id="nRc.2.0.1.t31045-RA">
    <property type="protein sequence ID" value="nRc.2.0.1.t31045-RA"/>
    <property type="gene ID" value="nRc.2.0.1.g31045"/>
</dbReference>
<feature type="compositionally biased region" description="Polar residues" evidence="1">
    <location>
        <begin position="118"/>
        <end position="134"/>
    </location>
</feature>
<dbReference type="Proteomes" id="UP000887565">
    <property type="component" value="Unplaced"/>
</dbReference>
<sequence length="377" mass="42962">MCVINNDNYIERLSPCTFAKETVSNGSLSPVDEVSTPRSPTNQNGHDKFLSLFAADETEPTRSCTSVNSQHRDEIYYKRNSLTRPFKDRHSQNYYKNFNGLGTAGRRSRSLSSVLSPATATSNSKSFDGNSSLDRNQRRRYRTFSNNRRPSKLDFLSSVNRWSTSTPVLHSAQIAISNEREPSSSLFQFRRLSTMRTLGLLGPIIHPKPPNILVYCGRDSVQSMKVFETLRPCVARSVNTVSRYLVYKLEHDRFIDDAPTWAKTVACLILADLKDLDEQHWEKLYDYFRYGGKLLFLCDNGLFVSLRDCNSAKKRFSLLRLAFEGGRHRTSLSSLSPASGFLSSSRANKDFDKFLKKLSTKLDKTNASLFENLKRCY</sequence>
<evidence type="ECO:0000313" key="3">
    <source>
        <dbReference type="WBParaSite" id="nRc.2.0.1.t31045-RA"/>
    </source>
</evidence>
<reference evidence="3" key="1">
    <citation type="submission" date="2022-11" db="UniProtKB">
        <authorList>
            <consortium name="WormBaseParasite"/>
        </authorList>
    </citation>
    <scope>IDENTIFICATION</scope>
</reference>